<dbReference type="InterPro" id="IPR043709">
    <property type="entry name" value="DUF5649"/>
</dbReference>
<feature type="signal peptide" evidence="1">
    <location>
        <begin position="1"/>
        <end position="32"/>
    </location>
</feature>
<evidence type="ECO:0000256" key="1">
    <source>
        <dbReference type="SAM" id="SignalP"/>
    </source>
</evidence>
<comment type="caution">
    <text evidence="2">The sequence shown here is derived from an EMBL/GenBank/DDBJ whole genome shotgun (WGS) entry which is preliminary data.</text>
</comment>
<name>A0A0G1A718_9BACT</name>
<dbReference type="Pfam" id="PF18886">
    <property type="entry name" value="DUF5649"/>
    <property type="match status" value="1"/>
</dbReference>
<proteinExistence type="predicted"/>
<keyword evidence="1" id="KW-0732">Signal</keyword>
<gene>
    <name evidence="2" type="ORF">UV20_C0005G0002</name>
</gene>
<reference evidence="2 3" key="1">
    <citation type="journal article" date="2015" name="Nature">
        <title>rRNA introns, odd ribosomes, and small enigmatic genomes across a large radiation of phyla.</title>
        <authorList>
            <person name="Brown C.T."/>
            <person name="Hug L.A."/>
            <person name="Thomas B.C."/>
            <person name="Sharon I."/>
            <person name="Castelle C.J."/>
            <person name="Singh A."/>
            <person name="Wilkins M.J."/>
            <person name="Williams K.H."/>
            <person name="Banfield J.F."/>
        </authorList>
    </citation>
    <scope>NUCLEOTIDE SEQUENCE [LARGE SCALE GENOMIC DNA]</scope>
</reference>
<evidence type="ECO:0000313" key="3">
    <source>
        <dbReference type="Proteomes" id="UP000034837"/>
    </source>
</evidence>
<sequence>MRKILGLKTRQAKKLVVCFVFMLVFLPLSVSGATTVGNDVSVGGTLGVTGATTLTGALVANGAVTLGNAASDLVTLGGYFDVMTVGDGTTTSTLGQDYLKVATGPDDALGLFYVDSSGNVSASGTLAVIGATTLTGALTANGNVTLGNAASDLVTLGGYFNVMTVGNLTSTSTLTQNTLAVGAVAADVLGKFYVDSSGNVSASGTLAVVGATTLTGALVANGAVTLGNAVTDNVTVNGYVVSDLIIYNATGKQIDIGDGTTTSTFEKDNLTLGYTAGYELGTFDVTNTGDVSASGTFKFTAATNATSTLLIDATGGTGKGSCFVLKDVAGTTKYLTILTGNTVDISTVDCRN</sequence>
<organism evidence="2 3">
    <name type="scientific">Candidatus Magasanikbacteria bacterium GW2011_GWA2_42_32</name>
    <dbReference type="NCBI Taxonomy" id="1619039"/>
    <lineage>
        <taxon>Bacteria</taxon>
        <taxon>Candidatus Magasanikiibacteriota</taxon>
    </lineage>
</organism>
<accession>A0A0G1A718</accession>
<dbReference type="AlphaFoldDB" id="A0A0G1A718"/>
<dbReference type="PATRIC" id="fig|1619039.3.peg.692"/>
<dbReference type="Proteomes" id="UP000034837">
    <property type="component" value="Unassembled WGS sequence"/>
</dbReference>
<dbReference type="EMBL" id="LCDO01000005">
    <property type="protein sequence ID" value="KKS56837.1"/>
    <property type="molecule type" value="Genomic_DNA"/>
</dbReference>
<feature type="chain" id="PRO_5002535852" evidence="1">
    <location>
        <begin position="33"/>
        <end position="352"/>
    </location>
</feature>
<evidence type="ECO:0000313" key="2">
    <source>
        <dbReference type="EMBL" id="KKS56837.1"/>
    </source>
</evidence>
<protein>
    <submittedName>
        <fullName evidence="2">Outer membrane autotransporter</fullName>
    </submittedName>
</protein>